<reference evidence="1" key="1">
    <citation type="journal article" date="2015" name="Nature">
        <title>Complex archaea that bridge the gap between prokaryotes and eukaryotes.</title>
        <authorList>
            <person name="Spang A."/>
            <person name="Saw J.H."/>
            <person name="Jorgensen S.L."/>
            <person name="Zaremba-Niedzwiedzka K."/>
            <person name="Martijn J."/>
            <person name="Lind A.E."/>
            <person name="van Eijk R."/>
            <person name="Schleper C."/>
            <person name="Guy L."/>
            <person name="Ettema T.J."/>
        </authorList>
    </citation>
    <scope>NUCLEOTIDE SEQUENCE</scope>
</reference>
<evidence type="ECO:0000313" key="1">
    <source>
        <dbReference type="EMBL" id="KKK56465.1"/>
    </source>
</evidence>
<sequence length="97" mass="10671">TDLGVYIRKGERPKDAQGNRLGRFKCLVHGRANYVTDVKGCAATGENRVIDPDKNKLMVTNSTVTMTELLSRVGWETGHTIRIYQAPGAIDTPLVTL</sequence>
<gene>
    <name evidence="1" type="ORF">LCGC14_3064270</name>
</gene>
<comment type="caution">
    <text evidence="1">The sequence shown here is derived from an EMBL/GenBank/DDBJ whole genome shotgun (WGS) entry which is preliminary data.</text>
</comment>
<dbReference type="EMBL" id="LAZR01064985">
    <property type="protein sequence ID" value="KKK56465.1"/>
    <property type="molecule type" value="Genomic_DNA"/>
</dbReference>
<feature type="non-terminal residue" evidence="1">
    <location>
        <position position="1"/>
    </location>
</feature>
<dbReference type="AlphaFoldDB" id="A0A0F8X6A4"/>
<organism evidence="1">
    <name type="scientific">marine sediment metagenome</name>
    <dbReference type="NCBI Taxonomy" id="412755"/>
    <lineage>
        <taxon>unclassified sequences</taxon>
        <taxon>metagenomes</taxon>
        <taxon>ecological metagenomes</taxon>
    </lineage>
</organism>
<accession>A0A0F8X6A4</accession>
<proteinExistence type="predicted"/>
<name>A0A0F8X6A4_9ZZZZ</name>
<protein>
    <submittedName>
        <fullName evidence="1">Uncharacterized protein</fullName>
    </submittedName>
</protein>